<evidence type="ECO:0000313" key="12">
    <source>
        <dbReference type="Proteomes" id="UP000291424"/>
    </source>
</evidence>
<proteinExistence type="predicted"/>
<dbReference type="AlphaFoldDB" id="A0A4R0G598"/>
<dbReference type="PANTHER" id="PTHR43065">
    <property type="entry name" value="SENSOR HISTIDINE KINASE"/>
    <property type="match status" value="1"/>
</dbReference>
<comment type="catalytic activity">
    <reaction evidence="1">
        <text>ATP + protein L-histidine = ADP + protein N-phospho-L-histidine.</text>
        <dbReference type="EC" id="2.7.13.3"/>
    </reaction>
</comment>
<dbReference type="PROSITE" id="PS50109">
    <property type="entry name" value="HIS_KIN"/>
    <property type="match status" value="1"/>
</dbReference>
<evidence type="ECO:0000256" key="4">
    <source>
        <dbReference type="ARBA" id="ARBA00022679"/>
    </source>
</evidence>
<dbReference type="InterPro" id="IPR005467">
    <property type="entry name" value="His_kinase_dom"/>
</dbReference>
<dbReference type="SMART" id="SM00387">
    <property type="entry name" value="HATPase_c"/>
    <property type="match status" value="1"/>
</dbReference>
<sequence length="449" mass="50268">MTAPVNDMSIKKMIRRSVAIWAMVCLASGALLYAENIRRQFWERDREFSALYSGISAVLTQNESVLPLLNGDEDLSALRKKFPHILMLEKTSGRALDAARVEPYRDLQYWLYNPWRQIRVLIDLTPLLAPPHRFAHLSLLLTGSREEKSAADFWYWQRSFPQHTQPFTLTADAKPDWLGVAWLSFPLLFLGWAMAIAVASAALWQRQARKEAEQRALYYQHARLNTLGEITAGIVHEINQPLTAVQTWVQGAQRQLQQDNPQAVSQALAAALTQTQRIGALLTRFREHVVQEKVTLRETDLAQCWQHVVNLLEHERKAEHIAVSHAFAAGASTVLADRLWLEQVLHNLLSNAIQSQQTCAKGWIRIESQKSDDGVCITVTDGGPGFSQEALQHAFMPFYSGRKAGIGLGMTLIESLMTRMNGSITLGNAPEGGAQIVLQLANGREAPHG</sequence>
<comment type="caution">
    <text evidence="11">The sequence shown here is derived from an EMBL/GenBank/DDBJ whole genome shotgun (WGS) entry which is preliminary data.</text>
</comment>
<protein>
    <recommendedName>
        <fullName evidence="2">histidine kinase</fullName>
        <ecNumber evidence="2">2.7.13.3</ecNumber>
    </recommendedName>
</protein>
<dbReference type="PANTHER" id="PTHR43065:SF10">
    <property type="entry name" value="PEROXIDE STRESS-ACTIVATED HISTIDINE KINASE MAK3"/>
    <property type="match status" value="1"/>
</dbReference>
<evidence type="ECO:0000256" key="5">
    <source>
        <dbReference type="ARBA" id="ARBA00022741"/>
    </source>
</evidence>
<keyword evidence="9" id="KW-0472">Membrane</keyword>
<keyword evidence="6 11" id="KW-0418">Kinase</keyword>
<feature type="domain" description="Histidine kinase" evidence="10">
    <location>
        <begin position="233"/>
        <end position="444"/>
    </location>
</feature>
<dbReference type="InterPro" id="IPR003661">
    <property type="entry name" value="HisK_dim/P_dom"/>
</dbReference>
<evidence type="ECO:0000256" key="1">
    <source>
        <dbReference type="ARBA" id="ARBA00000085"/>
    </source>
</evidence>
<keyword evidence="7" id="KW-0067">ATP-binding</keyword>
<evidence type="ECO:0000259" key="10">
    <source>
        <dbReference type="PROSITE" id="PS50109"/>
    </source>
</evidence>
<organism evidence="11 12">
    <name type="scientific">Enterobacter wuhouensis</name>
    <dbReference type="NCBI Taxonomy" id="2529381"/>
    <lineage>
        <taxon>Bacteria</taxon>
        <taxon>Pseudomonadati</taxon>
        <taxon>Pseudomonadota</taxon>
        <taxon>Gammaproteobacteria</taxon>
        <taxon>Enterobacterales</taxon>
        <taxon>Enterobacteriaceae</taxon>
        <taxon>Enterobacter</taxon>
    </lineage>
</organism>
<keyword evidence="3" id="KW-0597">Phosphoprotein</keyword>
<dbReference type="Gene3D" id="3.30.565.10">
    <property type="entry name" value="Histidine kinase-like ATPase, C-terminal domain"/>
    <property type="match status" value="1"/>
</dbReference>
<evidence type="ECO:0000256" key="8">
    <source>
        <dbReference type="ARBA" id="ARBA00023012"/>
    </source>
</evidence>
<dbReference type="PRINTS" id="PR00344">
    <property type="entry name" value="BCTRLSENSOR"/>
</dbReference>
<keyword evidence="5" id="KW-0547">Nucleotide-binding</keyword>
<evidence type="ECO:0000256" key="3">
    <source>
        <dbReference type="ARBA" id="ARBA00022553"/>
    </source>
</evidence>
<dbReference type="InterPro" id="IPR036890">
    <property type="entry name" value="HATPase_C_sf"/>
</dbReference>
<evidence type="ECO:0000256" key="7">
    <source>
        <dbReference type="ARBA" id="ARBA00022840"/>
    </source>
</evidence>
<accession>A0A4R0G598</accession>
<gene>
    <name evidence="11" type="ORF">E0L20_13875</name>
</gene>
<dbReference type="EMBL" id="SJOO01000005">
    <property type="protein sequence ID" value="TCB91914.1"/>
    <property type="molecule type" value="Genomic_DNA"/>
</dbReference>
<dbReference type="InterPro" id="IPR003594">
    <property type="entry name" value="HATPase_dom"/>
</dbReference>
<dbReference type="OrthoDB" id="9772100at2"/>
<keyword evidence="4" id="KW-0808">Transferase</keyword>
<feature type="transmembrane region" description="Helical" evidence="9">
    <location>
        <begin position="177"/>
        <end position="204"/>
    </location>
</feature>
<dbReference type="CDD" id="cd00082">
    <property type="entry name" value="HisKA"/>
    <property type="match status" value="1"/>
</dbReference>
<dbReference type="Pfam" id="PF00512">
    <property type="entry name" value="HisKA"/>
    <property type="match status" value="1"/>
</dbReference>
<dbReference type="InterPro" id="IPR036097">
    <property type="entry name" value="HisK_dim/P_sf"/>
</dbReference>
<evidence type="ECO:0000313" key="11">
    <source>
        <dbReference type="EMBL" id="TCB91914.1"/>
    </source>
</evidence>
<dbReference type="GO" id="GO:0005524">
    <property type="term" value="F:ATP binding"/>
    <property type="evidence" value="ECO:0007669"/>
    <property type="project" value="UniProtKB-KW"/>
</dbReference>
<dbReference type="CDD" id="cd00075">
    <property type="entry name" value="HATPase"/>
    <property type="match status" value="1"/>
</dbReference>
<keyword evidence="8" id="KW-0902">Two-component regulatory system</keyword>
<dbReference type="InterPro" id="IPR004358">
    <property type="entry name" value="Sig_transdc_His_kin-like_C"/>
</dbReference>
<name>A0A4R0G598_9ENTR</name>
<dbReference type="EC" id="2.7.13.3" evidence="2"/>
<reference evidence="11 12" key="1">
    <citation type="submission" date="2019-02" db="EMBL/GenBank/DDBJ databases">
        <title>The draft genome of Enterobacter spp. strains.</title>
        <authorList>
            <person name="Wang C."/>
            <person name="Feng Y."/>
            <person name="Zong Z."/>
        </authorList>
    </citation>
    <scope>NUCLEOTIDE SEQUENCE [LARGE SCALE GENOMIC DNA]</scope>
    <source>
        <strain evidence="11 12">WCHEW120002</strain>
    </source>
</reference>
<dbReference type="SUPFAM" id="SSF47384">
    <property type="entry name" value="Homodimeric domain of signal transducing histidine kinase"/>
    <property type="match status" value="1"/>
</dbReference>
<dbReference type="GO" id="GO:0000155">
    <property type="term" value="F:phosphorelay sensor kinase activity"/>
    <property type="evidence" value="ECO:0007669"/>
    <property type="project" value="InterPro"/>
</dbReference>
<evidence type="ECO:0000256" key="6">
    <source>
        <dbReference type="ARBA" id="ARBA00022777"/>
    </source>
</evidence>
<dbReference type="SUPFAM" id="SSF55874">
    <property type="entry name" value="ATPase domain of HSP90 chaperone/DNA topoisomerase II/histidine kinase"/>
    <property type="match status" value="1"/>
</dbReference>
<dbReference type="Proteomes" id="UP000291424">
    <property type="component" value="Unassembled WGS sequence"/>
</dbReference>
<evidence type="ECO:0000256" key="2">
    <source>
        <dbReference type="ARBA" id="ARBA00012438"/>
    </source>
</evidence>
<keyword evidence="9" id="KW-1133">Transmembrane helix</keyword>
<dbReference type="SMART" id="SM00388">
    <property type="entry name" value="HisKA"/>
    <property type="match status" value="1"/>
</dbReference>
<evidence type="ECO:0000256" key="9">
    <source>
        <dbReference type="SAM" id="Phobius"/>
    </source>
</evidence>
<dbReference type="Pfam" id="PF02518">
    <property type="entry name" value="HATPase_c"/>
    <property type="match status" value="1"/>
</dbReference>
<dbReference type="Gene3D" id="1.10.287.130">
    <property type="match status" value="1"/>
</dbReference>
<keyword evidence="9" id="KW-0812">Transmembrane</keyword>